<comment type="similarity">
    <text evidence="1 6 7">Belongs to the peptidase S8 family.</text>
</comment>
<keyword evidence="3" id="KW-0732">Signal</keyword>
<organism evidence="9 10">
    <name type="scientific">Altericroceibacterium spongiae</name>
    <dbReference type="NCBI Taxonomy" id="2320269"/>
    <lineage>
        <taxon>Bacteria</taxon>
        <taxon>Pseudomonadati</taxon>
        <taxon>Pseudomonadota</taxon>
        <taxon>Alphaproteobacteria</taxon>
        <taxon>Sphingomonadales</taxon>
        <taxon>Erythrobacteraceae</taxon>
        <taxon>Altericroceibacterium</taxon>
    </lineage>
</organism>
<evidence type="ECO:0000259" key="8">
    <source>
        <dbReference type="Pfam" id="PF00082"/>
    </source>
</evidence>
<dbReference type="AlphaFoldDB" id="A0A420ELW1"/>
<keyword evidence="10" id="KW-1185">Reference proteome</keyword>
<dbReference type="Pfam" id="PF00082">
    <property type="entry name" value="Peptidase_S8"/>
    <property type="match status" value="1"/>
</dbReference>
<dbReference type="PANTHER" id="PTHR43806:SF11">
    <property type="entry name" value="CEREVISIN-RELATED"/>
    <property type="match status" value="1"/>
</dbReference>
<keyword evidence="2 6" id="KW-0645">Protease</keyword>
<comment type="caution">
    <text evidence="9">The sequence shown here is derived from an EMBL/GenBank/DDBJ whole genome shotgun (WGS) entry which is preliminary data.</text>
</comment>
<accession>A0A420ELW1</accession>
<dbReference type="InterPro" id="IPR000209">
    <property type="entry name" value="Peptidase_S8/S53_dom"/>
</dbReference>
<evidence type="ECO:0000313" key="9">
    <source>
        <dbReference type="EMBL" id="RKF21671.1"/>
    </source>
</evidence>
<dbReference type="PANTHER" id="PTHR43806">
    <property type="entry name" value="PEPTIDASE S8"/>
    <property type="match status" value="1"/>
</dbReference>
<reference evidence="9 10" key="1">
    <citation type="submission" date="2018-09" db="EMBL/GenBank/DDBJ databases">
        <title>Altererythrobacter spongiae sp. nov., isolated from a marine sponge.</title>
        <authorList>
            <person name="Zhuang L."/>
            <person name="Luo L."/>
        </authorList>
    </citation>
    <scope>NUCLEOTIDE SEQUENCE [LARGE SCALE GENOMIC DNA]</scope>
    <source>
        <strain evidence="9 10">HN-Y73</strain>
    </source>
</reference>
<dbReference type="CDD" id="cd04848">
    <property type="entry name" value="Peptidases_S8_Autotransporter_serine_protease_like"/>
    <property type="match status" value="1"/>
</dbReference>
<evidence type="ECO:0000256" key="5">
    <source>
        <dbReference type="ARBA" id="ARBA00022825"/>
    </source>
</evidence>
<evidence type="ECO:0000256" key="2">
    <source>
        <dbReference type="ARBA" id="ARBA00022670"/>
    </source>
</evidence>
<feature type="active site" description="Charge relay system" evidence="6">
    <location>
        <position position="234"/>
    </location>
</feature>
<gene>
    <name evidence="9" type="ORF">D6851_06435</name>
</gene>
<dbReference type="GO" id="GO:0006508">
    <property type="term" value="P:proteolysis"/>
    <property type="evidence" value="ECO:0007669"/>
    <property type="project" value="UniProtKB-KW"/>
</dbReference>
<sequence length="384" mass="38836">MWTLGATGSGVTIAVIDSGIDMDSPEFANRISSSSVDIYAGETSRGLKGSDGHGTHVALVAAAGRNDQGILGMAWDASVMALRADRPGTCSSDGTMNVASTCAFDDIKVAEAIDYAVGNGAKIINISLSGSSASTILRNSVKNAVNAGLLVVIASGNDGATEPSAYASSLANGTGGVLIVGSADETGTISDFSNRAGSDGNHFITARGEGICCVYKDGQIYQSGGIVYLLRGTSFAAPQVAGAAALLAQAFPTLTGNEIAQILIESAADAGDEGVDSIYGMGLLDLESAFAPAGVTRLAGTDHALALSDNVAIASPAMGDALDTASLQTVMLDKYQRAYQVKLNGNFRSAGLANRLYAALAGDQRQAALSSDKASIAFTIDARG</sequence>
<evidence type="ECO:0000256" key="1">
    <source>
        <dbReference type="ARBA" id="ARBA00011073"/>
    </source>
</evidence>
<dbReference type="InterPro" id="IPR034061">
    <property type="entry name" value="Peptidases_S8_Autotransporter"/>
</dbReference>
<evidence type="ECO:0000256" key="4">
    <source>
        <dbReference type="ARBA" id="ARBA00022801"/>
    </source>
</evidence>
<keyword evidence="5 6" id="KW-0720">Serine protease</keyword>
<dbReference type="Proteomes" id="UP000284395">
    <property type="component" value="Unassembled WGS sequence"/>
</dbReference>
<proteinExistence type="inferred from homology"/>
<evidence type="ECO:0000256" key="3">
    <source>
        <dbReference type="ARBA" id="ARBA00022729"/>
    </source>
</evidence>
<keyword evidence="4 6" id="KW-0378">Hydrolase</keyword>
<feature type="active site" description="Charge relay system" evidence="6">
    <location>
        <position position="53"/>
    </location>
</feature>
<name>A0A420ELW1_9SPHN</name>
<dbReference type="OrthoDB" id="5405281at2"/>
<dbReference type="PROSITE" id="PS51892">
    <property type="entry name" value="SUBTILASE"/>
    <property type="match status" value="1"/>
</dbReference>
<dbReference type="EMBL" id="RAPF01000003">
    <property type="protein sequence ID" value="RKF21671.1"/>
    <property type="molecule type" value="Genomic_DNA"/>
</dbReference>
<dbReference type="SUPFAM" id="SSF52743">
    <property type="entry name" value="Subtilisin-like"/>
    <property type="match status" value="1"/>
</dbReference>
<feature type="domain" description="Peptidase S8/S53" evidence="8">
    <location>
        <begin position="8"/>
        <end position="282"/>
    </location>
</feature>
<protein>
    <recommendedName>
        <fullName evidence="8">Peptidase S8/S53 domain-containing protein</fullName>
    </recommendedName>
</protein>
<dbReference type="PROSITE" id="PS00138">
    <property type="entry name" value="SUBTILASE_SER"/>
    <property type="match status" value="1"/>
</dbReference>
<dbReference type="PROSITE" id="PS00136">
    <property type="entry name" value="SUBTILASE_ASP"/>
    <property type="match status" value="1"/>
</dbReference>
<dbReference type="InterPro" id="IPR023828">
    <property type="entry name" value="Peptidase_S8_Ser-AS"/>
</dbReference>
<evidence type="ECO:0000256" key="6">
    <source>
        <dbReference type="PROSITE-ProRule" id="PRU01240"/>
    </source>
</evidence>
<evidence type="ECO:0000256" key="7">
    <source>
        <dbReference type="RuleBase" id="RU003355"/>
    </source>
</evidence>
<feature type="active site" description="Charge relay system" evidence="6">
    <location>
        <position position="17"/>
    </location>
</feature>
<dbReference type="GO" id="GO:0004252">
    <property type="term" value="F:serine-type endopeptidase activity"/>
    <property type="evidence" value="ECO:0007669"/>
    <property type="project" value="UniProtKB-UniRule"/>
</dbReference>
<dbReference type="InterPro" id="IPR036852">
    <property type="entry name" value="Peptidase_S8/S53_dom_sf"/>
</dbReference>
<dbReference type="InterPro" id="IPR023827">
    <property type="entry name" value="Peptidase_S8_Asp-AS"/>
</dbReference>
<dbReference type="PRINTS" id="PR00723">
    <property type="entry name" value="SUBTILISIN"/>
</dbReference>
<dbReference type="InterPro" id="IPR050131">
    <property type="entry name" value="Peptidase_S8_subtilisin-like"/>
</dbReference>
<dbReference type="Gene3D" id="3.40.50.200">
    <property type="entry name" value="Peptidase S8/S53 domain"/>
    <property type="match status" value="1"/>
</dbReference>
<dbReference type="InterPro" id="IPR015500">
    <property type="entry name" value="Peptidase_S8_subtilisin-rel"/>
</dbReference>
<evidence type="ECO:0000313" key="10">
    <source>
        <dbReference type="Proteomes" id="UP000284395"/>
    </source>
</evidence>